<reference evidence="2 3" key="1">
    <citation type="submission" date="2014-08" db="EMBL/GenBank/DDBJ databases">
        <title>Genomic and Phenotypic Diversity of Colwellia psychrerythraea strains from Disparate Marine Basins.</title>
        <authorList>
            <person name="Techtmann S.M."/>
            <person name="Stelling S.C."/>
            <person name="Utturkar S.M."/>
            <person name="Alshibli N."/>
            <person name="Harris A."/>
            <person name="Brown S.D."/>
            <person name="Hazen T.C."/>
        </authorList>
    </citation>
    <scope>NUCLEOTIDE SEQUENCE [LARGE SCALE GENOMIC DNA]</scope>
    <source>
        <strain evidence="2 3">ND2E</strain>
    </source>
</reference>
<dbReference type="Proteomes" id="UP000029843">
    <property type="component" value="Unassembled WGS sequence"/>
</dbReference>
<evidence type="ECO:0000256" key="1">
    <source>
        <dbReference type="SAM" id="SignalP"/>
    </source>
</evidence>
<gene>
    <name evidence="2" type="ORF">ND2E_0038</name>
</gene>
<dbReference type="Pfam" id="PF19577">
    <property type="entry name" value="DcaP"/>
    <property type="match status" value="1"/>
</dbReference>
<sequence length="351" mass="38678" precursor="true">MVSNKFKKLLLASPLLVAASAASAGYDIKISDEDKISFGGYIKVDARYVDGNVAYKPFWIGTGTKLAEDATQFNIFANETRFNMKYTHGEVMGFIEMDFWGGGGNEIVSNSAHPRIRHAFIKYKNVIAGQTWSTFMNTSAIPESADFAGATQGLVFIRQGQIRYTMGDFQFSLENPESWGGDTANDSVPDVVARYNLKGDWGSVSFSALGRQLNTNLGKSETAIGGSIAGRIKTFGKDDFRFQFHQGEVGRYVGVAFTKDINTDGNGVEKVEDTTAYLAAYRHYWTETLRSTVLYGAAEADYSGAESSQWSVNLFENLTKQLAVGVEVGQYRQDNLDADSNYAQVTMKYVL</sequence>
<organism evidence="2 3">
    <name type="scientific">Colwellia psychrerythraea</name>
    <name type="common">Vibrio psychroerythus</name>
    <dbReference type="NCBI Taxonomy" id="28229"/>
    <lineage>
        <taxon>Bacteria</taxon>
        <taxon>Pseudomonadati</taxon>
        <taxon>Pseudomonadota</taxon>
        <taxon>Gammaproteobacteria</taxon>
        <taxon>Alteromonadales</taxon>
        <taxon>Colwelliaceae</taxon>
        <taxon>Colwellia</taxon>
    </lineage>
</organism>
<accession>A0A099KKK0</accession>
<proteinExistence type="predicted"/>
<dbReference type="RefSeq" id="WP_033094232.1">
    <property type="nucleotide sequence ID" value="NZ_JQED01000031.1"/>
</dbReference>
<dbReference type="AlphaFoldDB" id="A0A099KKK0"/>
<name>A0A099KKK0_COLPS</name>
<feature type="chain" id="PRO_5001957056" description="Porin" evidence="1">
    <location>
        <begin position="25"/>
        <end position="351"/>
    </location>
</feature>
<evidence type="ECO:0008006" key="4">
    <source>
        <dbReference type="Google" id="ProtNLM"/>
    </source>
</evidence>
<dbReference type="OrthoDB" id="190887at2"/>
<comment type="caution">
    <text evidence="2">The sequence shown here is derived from an EMBL/GenBank/DDBJ whole genome shotgun (WGS) entry which is preliminary data.</text>
</comment>
<dbReference type="PATRIC" id="fig|28229.4.peg.2536"/>
<dbReference type="SUPFAM" id="SSF56935">
    <property type="entry name" value="Porins"/>
    <property type="match status" value="1"/>
</dbReference>
<feature type="signal peptide" evidence="1">
    <location>
        <begin position="1"/>
        <end position="24"/>
    </location>
</feature>
<dbReference type="InterPro" id="IPR045748">
    <property type="entry name" value="DcaP"/>
</dbReference>
<keyword evidence="1" id="KW-0732">Signal</keyword>
<evidence type="ECO:0000313" key="3">
    <source>
        <dbReference type="Proteomes" id="UP000029843"/>
    </source>
</evidence>
<protein>
    <recommendedName>
        <fullName evidence="4">Porin</fullName>
    </recommendedName>
</protein>
<dbReference type="EMBL" id="JQED01000031">
    <property type="protein sequence ID" value="KGJ90795.1"/>
    <property type="molecule type" value="Genomic_DNA"/>
</dbReference>
<evidence type="ECO:0000313" key="2">
    <source>
        <dbReference type="EMBL" id="KGJ90795.1"/>
    </source>
</evidence>